<dbReference type="InterPro" id="IPR029058">
    <property type="entry name" value="AB_hydrolase_fold"/>
</dbReference>
<organism evidence="1 2">
    <name type="scientific">Agaribacter marinus</name>
    <dbReference type="NCBI Taxonomy" id="1431249"/>
    <lineage>
        <taxon>Bacteria</taxon>
        <taxon>Pseudomonadati</taxon>
        <taxon>Pseudomonadota</taxon>
        <taxon>Gammaproteobacteria</taxon>
        <taxon>Alteromonadales</taxon>
        <taxon>Alteromonadaceae</taxon>
        <taxon>Agaribacter</taxon>
    </lineage>
</organism>
<evidence type="ECO:0000313" key="1">
    <source>
        <dbReference type="EMBL" id="GLR71647.1"/>
    </source>
</evidence>
<dbReference type="Proteomes" id="UP001156601">
    <property type="component" value="Unassembled WGS sequence"/>
</dbReference>
<accession>A0AA37SYM7</accession>
<proteinExistence type="predicted"/>
<reference evidence="1" key="1">
    <citation type="journal article" date="2014" name="Int. J. Syst. Evol. Microbiol.">
        <title>Complete genome sequence of Corynebacterium casei LMG S-19264T (=DSM 44701T), isolated from a smear-ripened cheese.</title>
        <authorList>
            <consortium name="US DOE Joint Genome Institute (JGI-PGF)"/>
            <person name="Walter F."/>
            <person name="Albersmeier A."/>
            <person name="Kalinowski J."/>
            <person name="Ruckert C."/>
        </authorList>
    </citation>
    <scope>NUCLEOTIDE SEQUENCE</scope>
    <source>
        <strain evidence="1">NBRC 110023</strain>
    </source>
</reference>
<gene>
    <name evidence="1" type="ORF">GCM10007852_25550</name>
</gene>
<protein>
    <submittedName>
        <fullName evidence="1">Uncharacterized protein</fullName>
    </submittedName>
</protein>
<dbReference type="SUPFAM" id="SSF53474">
    <property type="entry name" value="alpha/beta-Hydrolases"/>
    <property type="match status" value="1"/>
</dbReference>
<dbReference type="EMBL" id="BSOT01000006">
    <property type="protein sequence ID" value="GLR71647.1"/>
    <property type="molecule type" value="Genomic_DNA"/>
</dbReference>
<dbReference type="AlphaFoldDB" id="A0AA37SYM7"/>
<keyword evidence="2" id="KW-1185">Reference proteome</keyword>
<sequence length="182" mass="20684">MGGLVARALCQLTGSKKYVSKIVTLGTPHDGTLYDAQVIGHMIHWGESISSKMKGFTPNANSAKELTKKDNTNGQCLIDKLQRDSDSLKDIKIFSVSGGKKWLDYGSFFKSYIANWKIQKWFEDKPNDGLVLEYSSNIKNSTPDADNNHHHFNKYTEYDDINHSYLIDNHQILLKLTAWLKE</sequence>
<reference evidence="1" key="2">
    <citation type="submission" date="2023-01" db="EMBL/GenBank/DDBJ databases">
        <title>Draft genome sequence of Agaribacter marinus strain NBRC 110023.</title>
        <authorList>
            <person name="Sun Q."/>
            <person name="Mori K."/>
        </authorList>
    </citation>
    <scope>NUCLEOTIDE SEQUENCE</scope>
    <source>
        <strain evidence="1">NBRC 110023</strain>
    </source>
</reference>
<name>A0AA37SYM7_9ALTE</name>
<evidence type="ECO:0000313" key="2">
    <source>
        <dbReference type="Proteomes" id="UP001156601"/>
    </source>
</evidence>
<dbReference type="Gene3D" id="3.40.50.1820">
    <property type="entry name" value="alpha/beta hydrolase"/>
    <property type="match status" value="1"/>
</dbReference>
<comment type="caution">
    <text evidence="1">The sequence shown here is derived from an EMBL/GenBank/DDBJ whole genome shotgun (WGS) entry which is preliminary data.</text>
</comment>